<keyword evidence="2" id="KW-1185">Reference proteome</keyword>
<gene>
    <name evidence="1" type="ORF">AWB74_08826</name>
</gene>
<reference evidence="1" key="1">
    <citation type="submission" date="2016-01" db="EMBL/GenBank/DDBJ databases">
        <authorList>
            <person name="Peeters C."/>
        </authorList>
    </citation>
    <scope>NUCLEOTIDE SEQUENCE [LARGE SCALE GENOMIC DNA]</scope>
    <source>
        <strain evidence="1">LMG 29317</strain>
    </source>
</reference>
<comment type="caution">
    <text evidence="1">The sequence shown here is derived from an EMBL/GenBank/DDBJ whole genome shotgun (WGS) entry which is preliminary data.</text>
</comment>
<sequence>MAFDHFRDDYRWLVARIRRNDPQRCLERVQYDLDARVLIAVGAFQSRHRFTRAQQRHPAAGHDAFLDCGTCGMQRVVHTVFLLLHFDLGGRADFDDGHATGELRHPLLQLLTIVVACRFLDLRTDRLHARRDALFVARAVDDDRVVLADFNALRSSEIFKGCLLQLLAGFFGDDRRARQGCDVLEHGFAPIAKAGRLHGRHLEDAAHGVDDQCRQRFAVDVLCDNQQWLPSL</sequence>
<evidence type="ECO:0000313" key="1">
    <source>
        <dbReference type="EMBL" id="SAL88966.1"/>
    </source>
</evidence>
<evidence type="ECO:0000313" key="2">
    <source>
        <dbReference type="Proteomes" id="UP000055019"/>
    </source>
</evidence>
<dbReference type="EMBL" id="FCOM02000235">
    <property type="protein sequence ID" value="SAL88966.1"/>
    <property type="molecule type" value="Genomic_DNA"/>
</dbReference>
<protein>
    <submittedName>
        <fullName evidence="1">Uncharacterized protein</fullName>
    </submittedName>
</protein>
<organism evidence="1 2">
    <name type="scientific">Caballeronia arvi</name>
    <dbReference type="NCBI Taxonomy" id="1777135"/>
    <lineage>
        <taxon>Bacteria</taxon>
        <taxon>Pseudomonadati</taxon>
        <taxon>Pseudomonadota</taxon>
        <taxon>Betaproteobacteria</taxon>
        <taxon>Burkholderiales</taxon>
        <taxon>Burkholderiaceae</taxon>
        <taxon>Caballeronia</taxon>
    </lineage>
</organism>
<dbReference type="Proteomes" id="UP000055019">
    <property type="component" value="Unassembled WGS sequence"/>
</dbReference>
<name>A0A158L6I2_9BURK</name>
<proteinExistence type="predicted"/>
<dbReference type="AlphaFoldDB" id="A0A158L6I2"/>
<accession>A0A158L6I2</accession>
<dbReference type="AntiFam" id="ANF00222">
    <property type="entry name" value="Shadow ORF (opposite groL1)"/>
</dbReference>